<proteinExistence type="predicted"/>
<keyword evidence="2" id="KW-1185">Reference proteome</keyword>
<dbReference type="AlphaFoldDB" id="A0A9N9A380"/>
<organism evidence="1 2">
    <name type="scientific">Diversispora eburnea</name>
    <dbReference type="NCBI Taxonomy" id="1213867"/>
    <lineage>
        <taxon>Eukaryota</taxon>
        <taxon>Fungi</taxon>
        <taxon>Fungi incertae sedis</taxon>
        <taxon>Mucoromycota</taxon>
        <taxon>Glomeromycotina</taxon>
        <taxon>Glomeromycetes</taxon>
        <taxon>Diversisporales</taxon>
        <taxon>Diversisporaceae</taxon>
        <taxon>Diversispora</taxon>
    </lineage>
</organism>
<accession>A0A9N9A380</accession>
<evidence type="ECO:0000313" key="1">
    <source>
        <dbReference type="EMBL" id="CAG8515260.1"/>
    </source>
</evidence>
<protein>
    <submittedName>
        <fullName evidence="1">8331_t:CDS:1</fullName>
    </submittedName>
</protein>
<comment type="caution">
    <text evidence="1">The sequence shown here is derived from an EMBL/GenBank/DDBJ whole genome shotgun (WGS) entry which is preliminary data.</text>
</comment>
<evidence type="ECO:0000313" key="2">
    <source>
        <dbReference type="Proteomes" id="UP000789706"/>
    </source>
</evidence>
<dbReference type="EMBL" id="CAJVPK010000475">
    <property type="protein sequence ID" value="CAG8515260.1"/>
    <property type="molecule type" value="Genomic_DNA"/>
</dbReference>
<dbReference type="Proteomes" id="UP000789706">
    <property type="component" value="Unassembled WGS sequence"/>
</dbReference>
<reference evidence="1" key="1">
    <citation type="submission" date="2021-06" db="EMBL/GenBank/DDBJ databases">
        <authorList>
            <person name="Kallberg Y."/>
            <person name="Tangrot J."/>
            <person name="Rosling A."/>
        </authorList>
    </citation>
    <scope>NUCLEOTIDE SEQUENCE</scope>
    <source>
        <strain evidence="1">AZ414A</strain>
    </source>
</reference>
<gene>
    <name evidence="1" type="ORF">DEBURN_LOCUS5383</name>
</gene>
<sequence length="61" mass="6499">MKFSSAMQKISPAVQQVKEFARKNPKITYIGGGKRAMGFQAGGVAAESLAAKLTEPVVLLF</sequence>
<name>A0A9N9A380_9GLOM</name>